<dbReference type="SMART" id="SM00973">
    <property type="entry name" value="Sec63"/>
    <property type="match status" value="1"/>
</dbReference>
<dbReference type="SUPFAM" id="SSF158702">
    <property type="entry name" value="Sec63 N-terminal domain-like"/>
    <property type="match status" value="1"/>
</dbReference>
<dbReference type="AlphaFoldDB" id="M1K978"/>
<evidence type="ECO:0000256" key="1">
    <source>
        <dbReference type="ARBA" id="ARBA00004127"/>
    </source>
</evidence>
<dbReference type="VEuPathDB" id="MicrosporidiaDB:AEWR_060800"/>
<feature type="domain" description="J" evidence="8">
    <location>
        <begin position="90"/>
        <end position="149"/>
    </location>
</feature>
<dbReference type="Gene3D" id="1.10.287.110">
    <property type="entry name" value="DnaJ domain"/>
    <property type="match status" value="1"/>
</dbReference>
<dbReference type="InterPro" id="IPR004179">
    <property type="entry name" value="Sec63-dom"/>
</dbReference>
<dbReference type="GO" id="GO:0031207">
    <property type="term" value="C:Sec62/Sec63 complex"/>
    <property type="evidence" value="ECO:0007669"/>
    <property type="project" value="TreeGrafter"/>
</dbReference>
<dbReference type="VEuPathDB" id="MicrosporidiaDB:AEWD_060820"/>
<dbReference type="PANTHER" id="PTHR24075:SF0">
    <property type="entry name" value="TRANSLOCATION PROTEIN SEC63 HOMOLOG"/>
    <property type="match status" value="1"/>
</dbReference>
<keyword evidence="4" id="KW-0653">Protein transport</keyword>
<dbReference type="Gene3D" id="1.10.3380.10">
    <property type="entry name" value="Sec63 N-terminal domain-like domain"/>
    <property type="match status" value="1"/>
</dbReference>
<dbReference type="SMART" id="SM00271">
    <property type="entry name" value="DnaJ"/>
    <property type="match status" value="1"/>
</dbReference>
<dbReference type="PANTHER" id="PTHR24075">
    <property type="entry name" value="SEC63 DOMAIN-CONTAINING"/>
    <property type="match status" value="1"/>
</dbReference>
<feature type="transmembrane region" description="Helical" evidence="7">
    <location>
        <begin position="62"/>
        <end position="81"/>
    </location>
</feature>
<dbReference type="SUPFAM" id="SSF46565">
    <property type="entry name" value="Chaperone J-domain"/>
    <property type="match status" value="1"/>
</dbReference>
<dbReference type="VEuPathDB" id="MicrosporidiaDB:ECU06_0870"/>
<dbReference type="PROSITE" id="PS50076">
    <property type="entry name" value="DNAJ_2"/>
    <property type="match status" value="1"/>
</dbReference>
<evidence type="ECO:0000256" key="6">
    <source>
        <dbReference type="ARBA" id="ARBA00023136"/>
    </source>
</evidence>
<keyword evidence="6 7" id="KW-0472">Membrane</keyword>
<dbReference type="InterPro" id="IPR001623">
    <property type="entry name" value="DnaJ_domain"/>
</dbReference>
<organism evidence="9">
    <name type="scientific">Encephalitozoon cuniculi</name>
    <name type="common">Microsporidian parasite</name>
    <dbReference type="NCBI Taxonomy" id="6035"/>
    <lineage>
        <taxon>Eukaryota</taxon>
        <taxon>Fungi</taxon>
        <taxon>Fungi incertae sedis</taxon>
        <taxon>Microsporidia</taxon>
        <taxon>Unikaryonidae</taxon>
        <taxon>Encephalitozoon</taxon>
    </lineage>
</organism>
<dbReference type="VEuPathDB" id="MicrosporidiaDB:M970_060800"/>
<keyword evidence="3 7" id="KW-0812">Transmembrane</keyword>
<evidence type="ECO:0000256" key="5">
    <source>
        <dbReference type="ARBA" id="ARBA00022989"/>
    </source>
</evidence>
<reference evidence="9" key="1">
    <citation type="journal article" date="2013" name="Eukaryot. Cell">
        <title>Extremely Reduced Levels of Heterozygosity in the Vertebrate Pathogen Encephalitozoon cuniculi.</title>
        <authorList>
            <person name="Selman M."/>
            <person name="Sak B."/>
            <person name="Kvac M."/>
            <person name="Farinelli L."/>
            <person name="Weiss L.M."/>
            <person name="Corradi N."/>
        </authorList>
    </citation>
    <scope>NUCLEOTIDE SEQUENCE</scope>
</reference>
<comment type="subcellular location">
    <subcellularLocation>
        <location evidence="1">Endomembrane system</location>
        <topology evidence="1">Multi-pass membrane protein</topology>
    </subcellularLocation>
</comment>
<dbReference type="GO" id="GO:0003723">
    <property type="term" value="F:RNA binding"/>
    <property type="evidence" value="ECO:0007669"/>
    <property type="project" value="TreeGrafter"/>
</dbReference>
<dbReference type="InterPro" id="IPR036869">
    <property type="entry name" value="J_dom_sf"/>
</dbReference>
<evidence type="ECO:0000313" key="9">
    <source>
        <dbReference type="EMBL" id="AGE95670.1"/>
    </source>
</evidence>
<dbReference type="GO" id="GO:0008320">
    <property type="term" value="F:protein transmembrane transporter activity"/>
    <property type="evidence" value="ECO:0007669"/>
    <property type="project" value="TreeGrafter"/>
</dbReference>
<dbReference type="EMBL" id="KC513609">
    <property type="protein sequence ID" value="AGE95670.1"/>
    <property type="molecule type" value="Genomic_DNA"/>
</dbReference>
<dbReference type="GO" id="GO:0006614">
    <property type="term" value="P:SRP-dependent cotranslational protein targeting to membrane"/>
    <property type="evidence" value="ECO:0007669"/>
    <property type="project" value="TreeGrafter"/>
</dbReference>
<dbReference type="GO" id="GO:0006620">
    <property type="term" value="P:post-translational protein targeting to endoplasmic reticulum membrane"/>
    <property type="evidence" value="ECO:0007669"/>
    <property type="project" value="TreeGrafter"/>
</dbReference>
<dbReference type="Pfam" id="PF02889">
    <property type="entry name" value="Sec63"/>
    <property type="match status" value="1"/>
</dbReference>
<feature type="transmembrane region" description="Helical" evidence="7">
    <location>
        <begin position="175"/>
        <end position="194"/>
    </location>
</feature>
<evidence type="ECO:0000256" key="3">
    <source>
        <dbReference type="ARBA" id="ARBA00022692"/>
    </source>
</evidence>
<keyword evidence="2" id="KW-0813">Transport</keyword>
<dbReference type="CDD" id="cd06257">
    <property type="entry name" value="DnaJ"/>
    <property type="match status" value="1"/>
</dbReference>
<dbReference type="VEuPathDB" id="MicrosporidiaDB:AEWQ_060790"/>
<protein>
    <submittedName>
        <fullName evidence="9">Sec63-like protein</fullName>
    </submittedName>
</protein>
<gene>
    <name evidence="9" type="ORF">ECU06_0870</name>
</gene>
<feature type="transmembrane region" description="Helical" evidence="7">
    <location>
        <begin position="12"/>
        <end position="31"/>
    </location>
</feature>
<evidence type="ECO:0000256" key="2">
    <source>
        <dbReference type="ARBA" id="ARBA00022448"/>
    </source>
</evidence>
<accession>M1K978</accession>
<evidence type="ECO:0000256" key="4">
    <source>
        <dbReference type="ARBA" id="ARBA00022927"/>
    </source>
</evidence>
<proteinExistence type="predicted"/>
<name>M1K978_ENCCN</name>
<evidence type="ECO:0000259" key="8">
    <source>
        <dbReference type="PROSITE" id="PS50076"/>
    </source>
</evidence>
<evidence type="ECO:0000256" key="7">
    <source>
        <dbReference type="SAM" id="Phobius"/>
    </source>
</evidence>
<keyword evidence="5 7" id="KW-1133">Transmembrane helix</keyword>
<sequence length="554" mass="63305">MAYDYEYDESGLASSYLVLSMLVPVALYMTYDLIETPPLRRVRCACHGCRNKNVSRKTKRKVFTTVAWLVISYLISNIRTLKIEYRRGFDPLEVLGIDQDTGEREIKKRLRMLLMKYNLSKAPPELRSEYEEKQKTVNKAYGLVSNKKRYEAWLNSESKTGEIVAIPKVIVRRGMYAFVMYSLLLGVFLPRWAYRRWREIRDLNKVGVNFVTMEMFYEKIDGRMNQGKCALEMYTGLILIMARSVEFAEYRWKSNVEGLRGRIESNFAFPLKECGKENKGYLVLMDHLFRIGQAARSDVEYVQRVSLRLIEGMKAIGIAKRYGNVVKNLVVLEAMIIQAVFDPRYFLLQIPFVRFEDLFIQEKSKERVSAEGYLGAIPGGEHRESALNVYNSIPQVEISEFSASVIETGAIKNDSSDSDVSEAEDLATRNDSEEAVRGAKCEQTVYVIPGGSIATVSVTLDRRCQGDVADKGGKMIVHAPFMKEAFSVKWIVMLTVDNVIYGKIQVVDDFEKKANVRFSIDVGELKKTCECKVFVGCGEYLNRNVEKSIIIKVE</sequence>